<feature type="chain" id="PRO_5017398338" evidence="1">
    <location>
        <begin position="19"/>
        <end position="228"/>
    </location>
</feature>
<sequence>MRLSILVLAFNLLLSANAFNLYDEHHDPNNACDRALSADIDCDDSIVDYLEFGYVFRGSELRERECTKSCSRSIQSWYTTLSNECGSARVKRYGKLWKGWNLTCEVDTETGRYCSEMIEEFENPRPAIGEDLAPEYLCHPCYVHLLTTLNTWFGINERNLYYFENLVLAKKTCGKPITVQTSSLRTMGEVLKKARGDSSSSAPVVKVEALIMSIALFAVAFCARTRIF</sequence>
<name>A0A395SM91_9HYPO</name>
<dbReference type="Proteomes" id="UP000266234">
    <property type="component" value="Unassembled WGS sequence"/>
</dbReference>
<dbReference type="EMBL" id="PXOG01000140">
    <property type="protein sequence ID" value="RGP73570.1"/>
    <property type="molecule type" value="Genomic_DNA"/>
</dbReference>
<comment type="caution">
    <text evidence="2">The sequence shown here is derived from an EMBL/GenBank/DDBJ whole genome shotgun (WGS) entry which is preliminary data.</text>
</comment>
<evidence type="ECO:0000313" key="3">
    <source>
        <dbReference type="Proteomes" id="UP000266234"/>
    </source>
</evidence>
<evidence type="ECO:0000313" key="2">
    <source>
        <dbReference type="EMBL" id="RGP73570.1"/>
    </source>
</evidence>
<reference evidence="2 3" key="1">
    <citation type="journal article" date="2018" name="PLoS Pathog.">
        <title>Evolution of structural diversity of trichothecenes, a family of toxins produced by plant pathogenic and entomopathogenic fungi.</title>
        <authorList>
            <person name="Proctor R.H."/>
            <person name="McCormick S.P."/>
            <person name="Kim H.S."/>
            <person name="Cardoza R.E."/>
            <person name="Stanley A.M."/>
            <person name="Lindo L."/>
            <person name="Kelly A."/>
            <person name="Brown D.W."/>
            <person name="Lee T."/>
            <person name="Vaughan M.M."/>
            <person name="Alexander N.J."/>
            <person name="Busman M."/>
            <person name="Gutierrez S."/>
        </authorList>
    </citation>
    <scope>NUCLEOTIDE SEQUENCE [LARGE SCALE GENOMIC DNA]</scope>
    <source>
        <strain evidence="2 3">NRRL 20695</strain>
    </source>
</reference>
<dbReference type="OrthoDB" id="5985073at2759"/>
<protein>
    <submittedName>
        <fullName evidence="2">Uncharacterized protein</fullName>
    </submittedName>
</protein>
<organism evidence="2 3">
    <name type="scientific">Fusarium longipes</name>
    <dbReference type="NCBI Taxonomy" id="694270"/>
    <lineage>
        <taxon>Eukaryota</taxon>
        <taxon>Fungi</taxon>
        <taxon>Dikarya</taxon>
        <taxon>Ascomycota</taxon>
        <taxon>Pezizomycotina</taxon>
        <taxon>Sordariomycetes</taxon>
        <taxon>Hypocreomycetidae</taxon>
        <taxon>Hypocreales</taxon>
        <taxon>Nectriaceae</taxon>
        <taxon>Fusarium</taxon>
    </lineage>
</organism>
<keyword evidence="3" id="KW-1185">Reference proteome</keyword>
<dbReference type="STRING" id="694270.A0A395SM91"/>
<proteinExistence type="predicted"/>
<feature type="signal peptide" evidence="1">
    <location>
        <begin position="1"/>
        <end position="18"/>
    </location>
</feature>
<evidence type="ECO:0000256" key="1">
    <source>
        <dbReference type="SAM" id="SignalP"/>
    </source>
</evidence>
<keyword evidence="1" id="KW-0732">Signal</keyword>
<accession>A0A395SM91</accession>
<dbReference type="AlphaFoldDB" id="A0A395SM91"/>
<gene>
    <name evidence="2" type="ORF">FLONG3_6307</name>
</gene>